<reference evidence="2 3" key="1">
    <citation type="submission" date="2021-07" db="EMBL/GenBank/DDBJ databases">
        <authorList>
            <person name="Palmer J.M."/>
        </authorList>
    </citation>
    <scope>NUCLEOTIDE SEQUENCE [LARGE SCALE GENOMIC DNA]</scope>
    <source>
        <strain evidence="2 3">AT_MEX2019</strain>
        <tissue evidence="2">Muscle</tissue>
    </source>
</reference>
<sequence>MCLCLLKIDYFMYFYYFRCFKKTSILSSSQDRIRGNRSMRKTQRSLLQQHSQSAPWDPKAFLDQKENTVPFLSSGPSPESPSPGSPPSGAQRKRLQNNCI</sequence>
<organism evidence="2 3">
    <name type="scientific">Ataeniobius toweri</name>
    <dbReference type="NCBI Taxonomy" id="208326"/>
    <lineage>
        <taxon>Eukaryota</taxon>
        <taxon>Metazoa</taxon>
        <taxon>Chordata</taxon>
        <taxon>Craniata</taxon>
        <taxon>Vertebrata</taxon>
        <taxon>Euteleostomi</taxon>
        <taxon>Actinopterygii</taxon>
        <taxon>Neopterygii</taxon>
        <taxon>Teleostei</taxon>
        <taxon>Neoteleostei</taxon>
        <taxon>Acanthomorphata</taxon>
        <taxon>Ovalentaria</taxon>
        <taxon>Atherinomorphae</taxon>
        <taxon>Cyprinodontiformes</taxon>
        <taxon>Goodeidae</taxon>
        <taxon>Ataeniobius</taxon>
    </lineage>
</organism>
<accession>A0ABU7C3B3</accession>
<dbReference type="EMBL" id="JAHUTI010074329">
    <property type="protein sequence ID" value="MED6256349.1"/>
    <property type="molecule type" value="Genomic_DNA"/>
</dbReference>
<evidence type="ECO:0000313" key="2">
    <source>
        <dbReference type="EMBL" id="MED6256349.1"/>
    </source>
</evidence>
<proteinExistence type="predicted"/>
<gene>
    <name evidence="2" type="ORF">ATANTOWER_024286</name>
</gene>
<dbReference type="Proteomes" id="UP001345963">
    <property type="component" value="Unassembled WGS sequence"/>
</dbReference>
<comment type="caution">
    <text evidence="2">The sequence shown here is derived from an EMBL/GenBank/DDBJ whole genome shotgun (WGS) entry which is preliminary data.</text>
</comment>
<keyword evidence="3" id="KW-1185">Reference proteome</keyword>
<feature type="compositionally biased region" description="Polar residues" evidence="1">
    <location>
        <begin position="44"/>
        <end position="54"/>
    </location>
</feature>
<feature type="region of interest" description="Disordered" evidence="1">
    <location>
        <begin position="31"/>
        <end position="100"/>
    </location>
</feature>
<protein>
    <submittedName>
        <fullName evidence="2">Uncharacterized protein</fullName>
    </submittedName>
</protein>
<name>A0ABU7C3B3_9TELE</name>
<evidence type="ECO:0000313" key="3">
    <source>
        <dbReference type="Proteomes" id="UP001345963"/>
    </source>
</evidence>
<evidence type="ECO:0000256" key="1">
    <source>
        <dbReference type="SAM" id="MobiDB-lite"/>
    </source>
</evidence>
<feature type="compositionally biased region" description="Basic residues" evidence="1">
    <location>
        <begin position="91"/>
        <end position="100"/>
    </location>
</feature>